<dbReference type="InterPro" id="IPR044666">
    <property type="entry name" value="Cyclophilin_A-like"/>
</dbReference>
<keyword evidence="2" id="KW-0697">Rotamase</keyword>
<feature type="signal peptide" evidence="5">
    <location>
        <begin position="1"/>
        <end position="19"/>
    </location>
</feature>
<dbReference type="SUPFAM" id="SSF50891">
    <property type="entry name" value="Cyclophilin-like"/>
    <property type="match status" value="1"/>
</dbReference>
<dbReference type="PANTHER" id="PTHR45625">
    <property type="entry name" value="PEPTIDYL-PROLYL CIS-TRANS ISOMERASE-RELATED"/>
    <property type="match status" value="1"/>
</dbReference>
<evidence type="ECO:0000256" key="3">
    <source>
        <dbReference type="ARBA" id="ARBA00023235"/>
    </source>
</evidence>
<evidence type="ECO:0000259" key="6">
    <source>
        <dbReference type="PROSITE" id="PS50072"/>
    </source>
</evidence>
<name>A0A0G4FBM6_VITBC</name>
<evidence type="ECO:0000313" key="8">
    <source>
        <dbReference type="Proteomes" id="UP000041254"/>
    </source>
</evidence>
<dbReference type="EMBL" id="CDMY01000404">
    <property type="protein sequence ID" value="CEM10275.1"/>
    <property type="molecule type" value="Genomic_DNA"/>
</dbReference>
<dbReference type="InParanoid" id="A0A0G4FBM6"/>
<dbReference type="InterPro" id="IPR002130">
    <property type="entry name" value="Cyclophilin-type_PPIase_dom"/>
</dbReference>
<evidence type="ECO:0000256" key="2">
    <source>
        <dbReference type="ARBA" id="ARBA00023110"/>
    </source>
</evidence>
<evidence type="ECO:0000256" key="5">
    <source>
        <dbReference type="SAM" id="SignalP"/>
    </source>
</evidence>
<dbReference type="GO" id="GO:0003755">
    <property type="term" value="F:peptidyl-prolyl cis-trans isomerase activity"/>
    <property type="evidence" value="ECO:0007669"/>
    <property type="project" value="UniProtKB-KW"/>
</dbReference>
<dbReference type="PRINTS" id="PR00153">
    <property type="entry name" value="CSAPPISMRASE"/>
</dbReference>
<dbReference type="Pfam" id="PF00160">
    <property type="entry name" value="Pro_isomerase"/>
    <property type="match status" value="1"/>
</dbReference>
<feature type="region of interest" description="Disordered" evidence="4">
    <location>
        <begin position="304"/>
        <end position="395"/>
    </location>
</feature>
<organism evidence="7 8">
    <name type="scientific">Vitrella brassicaformis (strain CCMP3155)</name>
    <dbReference type="NCBI Taxonomy" id="1169540"/>
    <lineage>
        <taxon>Eukaryota</taxon>
        <taxon>Sar</taxon>
        <taxon>Alveolata</taxon>
        <taxon>Colpodellida</taxon>
        <taxon>Vitrellaceae</taxon>
        <taxon>Vitrella</taxon>
    </lineage>
</organism>
<keyword evidence="5" id="KW-0732">Signal</keyword>
<dbReference type="STRING" id="1169540.A0A0G4FBM6"/>
<dbReference type="GO" id="GO:0071013">
    <property type="term" value="C:catalytic step 2 spliceosome"/>
    <property type="evidence" value="ECO:0007669"/>
    <property type="project" value="TreeGrafter"/>
</dbReference>
<protein>
    <recommendedName>
        <fullName evidence="1">peptidylprolyl isomerase</fullName>
        <ecNumber evidence="1">5.2.1.8</ecNumber>
    </recommendedName>
</protein>
<dbReference type="EC" id="5.2.1.8" evidence="1"/>
<feature type="region of interest" description="Disordered" evidence="4">
    <location>
        <begin position="200"/>
        <end position="223"/>
    </location>
</feature>
<feature type="compositionally biased region" description="Pro residues" evidence="4">
    <location>
        <begin position="306"/>
        <end position="315"/>
    </location>
</feature>
<evidence type="ECO:0000256" key="1">
    <source>
        <dbReference type="ARBA" id="ARBA00013194"/>
    </source>
</evidence>
<keyword evidence="3" id="KW-0413">Isomerase</keyword>
<dbReference type="PROSITE" id="PS50072">
    <property type="entry name" value="CSA_PPIASE_2"/>
    <property type="match status" value="1"/>
</dbReference>
<sequence length="395" mass="42320">METLIASLAFISLLMTASGWLTAAYQRFSTFPLDKRKCARPQCCPAKGPPLHLHHATAHCVLMGLEDASWRADAASRRSAIAAAAVPATVLVPLTALLPASADESEAREDAPASPDAVFLNETTPKITARCWLEIAEAPKTADGAPLLLGRLNISVYGEIVPKTADNFIQLCSSGSYQNSTIYRIVKDYALQMGDIGAAGTGKSGRSAQPDGSPLPKENTRIRHSVPGHGVVSMVRDLKTKKVDSRFFITLVDDAGWADSRFVAFGRVQGGEGLMEQLGKEKVEPVTNRPVRKLIIADSGVYGPDEPLPVSPPPSAQSIVSAKPRPLLPTVTSPAEPRKGLFDGLLPSLGGGEGGGEIQSTDSADREADRVRRAREAQEEIRLRKKRQTERESGE</sequence>
<dbReference type="InterPro" id="IPR029000">
    <property type="entry name" value="Cyclophilin-like_dom_sf"/>
</dbReference>
<evidence type="ECO:0000313" key="7">
    <source>
        <dbReference type="EMBL" id="CEM10275.1"/>
    </source>
</evidence>
<gene>
    <name evidence="7" type="ORF">Vbra_14946</name>
</gene>
<feature type="compositionally biased region" description="Basic and acidic residues" evidence="4">
    <location>
        <begin position="363"/>
        <end position="382"/>
    </location>
</feature>
<accession>A0A0G4FBM6</accession>
<dbReference type="Proteomes" id="UP000041254">
    <property type="component" value="Unassembled WGS sequence"/>
</dbReference>
<dbReference type="OrthoDB" id="193499at2759"/>
<dbReference type="PANTHER" id="PTHR45625:SF4">
    <property type="entry name" value="PEPTIDYLPROLYL ISOMERASE DOMAIN AND WD REPEAT-CONTAINING PROTEIN 1"/>
    <property type="match status" value="1"/>
</dbReference>
<reference evidence="7 8" key="1">
    <citation type="submission" date="2014-11" db="EMBL/GenBank/DDBJ databases">
        <authorList>
            <person name="Zhu J."/>
            <person name="Qi W."/>
            <person name="Song R."/>
        </authorList>
    </citation>
    <scope>NUCLEOTIDE SEQUENCE [LARGE SCALE GENOMIC DNA]</scope>
</reference>
<feature type="domain" description="PPIase cyclophilin-type" evidence="6">
    <location>
        <begin position="149"/>
        <end position="301"/>
    </location>
</feature>
<evidence type="ECO:0000256" key="4">
    <source>
        <dbReference type="SAM" id="MobiDB-lite"/>
    </source>
</evidence>
<keyword evidence="8" id="KW-1185">Reference proteome</keyword>
<proteinExistence type="predicted"/>
<dbReference type="VEuPathDB" id="CryptoDB:Vbra_14946"/>
<feature type="chain" id="PRO_5005188853" description="peptidylprolyl isomerase" evidence="5">
    <location>
        <begin position="20"/>
        <end position="395"/>
    </location>
</feature>
<dbReference type="Gene3D" id="2.40.100.10">
    <property type="entry name" value="Cyclophilin-like"/>
    <property type="match status" value="1"/>
</dbReference>
<dbReference type="AlphaFoldDB" id="A0A0G4FBM6"/>